<evidence type="ECO:0000313" key="1">
    <source>
        <dbReference type="EMBL" id="QHU21451.1"/>
    </source>
</evidence>
<dbReference type="AlphaFoldDB" id="A0A6C0KW20"/>
<dbReference type="EMBL" id="MN740990">
    <property type="protein sequence ID" value="QHU21451.1"/>
    <property type="molecule type" value="Genomic_DNA"/>
</dbReference>
<name>A0A6C0KW20_9ZZZZ</name>
<reference evidence="1" key="1">
    <citation type="journal article" date="2020" name="Nature">
        <title>Giant virus diversity and host interactions through global metagenomics.</title>
        <authorList>
            <person name="Schulz F."/>
            <person name="Roux S."/>
            <person name="Paez-Espino D."/>
            <person name="Jungbluth S."/>
            <person name="Walsh D.A."/>
            <person name="Denef V.J."/>
            <person name="McMahon K.D."/>
            <person name="Konstantinidis K.T."/>
            <person name="Eloe-Fadrosh E.A."/>
            <person name="Kyrpides N.C."/>
            <person name="Woyke T."/>
        </authorList>
    </citation>
    <scope>NUCLEOTIDE SEQUENCE</scope>
    <source>
        <strain evidence="1">GVMAG-S-3300013094-109</strain>
    </source>
</reference>
<proteinExistence type="predicted"/>
<accession>A0A6C0KW20</accession>
<protein>
    <submittedName>
        <fullName evidence="1">Uncharacterized protein</fullName>
    </submittedName>
</protein>
<organism evidence="1">
    <name type="scientific">viral metagenome</name>
    <dbReference type="NCBI Taxonomy" id="1070528"/>
    <lineage>
        <taxon>unclassified sequences</taxon>
        <taxon>metagenomes</taxon>
        <taxon>organismal metagenomes</taxon>
    </lineage>
</organism>
<sequence length="91" mass="10806">MLIDLGRLQIKKQVPFPGVQLEGNPGVRIRYMRLRFEHLPEELCEIDEYDKNVNLEEYEDEHNDGYVFLTNFEKYKIVPNSEHTRRIAAIA</sequence>